<comment type="similarity">
    <text evidence="1">Belongs to the UPF0398 family.</text>
</comment>
<comment type="caution">
    <text evidence="2">The sequence shown here is derived from an EMBL/GenBank/DDBJ whole genome shotgun (WGS) entry which is preliminary data.</text>
</comment>
<reference evidence="2 3" key="1">
    <citation type="submission" date="2013-08" db="EMBL/GenBank/DDBJ databases">
        <authorList>
            <person name="Huang J."/>
            <person name="Wang G."/>
        </authorList>
    </citation>
    <scope>NUCLEOTIDE SEQUENCE [LARGE SCALE GENOMIC DNA]</scope>
    <source>
        <strain evidence="2 3">BH030004</strain>
    </source>
</reference>
<dbReference type="Pfam" id="PF06908">
    <property type="entry name" value="YpsA"/>
    <property type="match status" value="1"/>
</dbReference>
<keyword evidence="3" id="KW-1185">Reference proteome</keyword>
<dbReference type="InterPro" id="IPR010697">
    <property type="entry name" value="YspA"/>
</dbReference>
<proteinExistence type="inferred from homology"/>
<dbReference type="PIRSF" id="PIRSF021290">
    <property type="entry name" value="DUF1273"/>
    <property type="match status" value="1"/>
</dbReference>
<dbReference type="STRING" id="1385511.GCA_000425225_03638"/>
<evidence type="ECO:0000256" key="1">
    <source>
        <dbReference type="HAMAP-Rule" id="MF_01575"/>
    </source>
</evidence>
<evidence type="ECO:0000313" key="2">
    <source>
        <dbReference type="EMBL" id="KGX85516.1"/>
    </source>
</evidence>
<dbReference type="Gene3D" id="3.40.50.450">
    <property type="match status" value="1"/>
</dbReference>
<dbReference type="PANTHER" id="PTHR38440">
    <property type="entry name" value="UPF0398 PROTEIN YPSA"/>
    <property type="match status" value="1"/>
</dbReference>
<dbReference type="PANTHER" id="PTHR38440:SF1">
    <property type="entry name" value="UPF0398 PROTEIN SPR0331"/>
    <property type="match status" value="1"/>
</dbReference>
<organism evidence="2 3">
    <name type="scientific">Pontibacillus marinus BH030004 = DSM 16465</name>
    <dbReference type="NCBI Taxonomy" id="1385511"/>
    <lineage>
        <taxon>Bacteria</taxon>
        <taxon>Bacillati</taxon>
        <taxon>Bacillota</taxon>
        <taxon>Bacilli</taxon>
        <taxon>Bacillales</taxon>
        <taxon>Bacillaceae</taxon>
        <taxon>Pontibacillus</taxon>
    </lineage>
</organism>
<dbReference type="eggNOG" id="COG4474">
    <property type="taxonomic scope" value="Bacteria"/>
</dbReference>
<dbReference type="EMBL" id="AVPF01000039">
    <property type="protein sequence ID" value="KGX85516.1"/>
    <property type="molecule type" value="Genomic_DNA"/>
</dbReference>
<accession>A0A0A5FXJ5</accession>
<dbReference type="NCBIfam" id="NF010181">
    <property type="entry name" value="PRK13660.1"/>
    <property type="match status" value="1"/>
</dbReference>
<dbReference type="SUPFAM" id="SSF102405">
    <property type="entry name" value="MCP/YpsA-like"/>
    <property type="match status" value="1"/>
</dbReference>
<dbReference type="OrthoDB" id="2301957at2"/>
<protein>
    <recommendedName>
        <fullName evidence="1">UPF0398 protein N783_14410</fullName>
    </recommendedName>
</protein>
<name>A0A0A5FXJ5_9BACI</name>
<evidence type="ECO:0000313" key="3">
    <source>
        <dbReference type="Proteomes" id="UP000030403"/>
    </source>
</evidence>
<dbReference type="HAMAP" id="MF_01575">
    <property type="entry name" value="UPF0398"/>
    <property type="match status" value="1"/>
</dbReference>
<dbReference type="AlphaFoldDB" id="A0A0A5FXJ5"/>
<gene>
    <name evidence="2" type="ORF">N783_14410</name>
</gene>
<dbReference type="Proteomes" id="UP000030403">
    <property type="component" value="Unassembled WGS sequence"/>
</dbReference>
<sequence length="187" mass="22332">MKVITVSGYKPMEMGLFQIDDPKIDYVKETIKRRLLPLIEEGVEWVLISGNMGVEIWTGEIIIDLKNEYDVKLGIFPPFLNQENRWPEKQQEQYRMLTEGADFFKPLYNKEYEGPYQFQARDQWLLEKSDACLLLYDEETGGSPGYFLEKAKQYQENHDYQIYYITPFDIDDTVREMMMEDPNYWSE</sequence>
<dbReference type="RefSeq" id="WP_027447201.1">
    <property type="nucleotide sequence ID" value="NZ_AULJ01000050.1"/>
</dbReference>